<protein>
    <submittedName>
        <fullName evidence="1">Uncharacterized protein</fullName>
    </submittedName>
</protein>
<sequence>MSKIRVENGETCSRDLVSFTVPVCPGAQSPATNPRNILYLQSHFYASTHITIHPSQPTYKIINKSHSIKYSRDSPSLASPRHLPDQGIKYFKALAPPQNHQHKSPPAIHVRISFPIPSSPDRVKSKPDRQKEPLFIHKYSPNIMFHDALAESSSERTE</sequence>
<proteinExistence type="predicted"/>
<evidence type="ECO:0000313" key="2">
    <source>
        <dbReference type="Proteomes" id="UP000799755"/>
    </source>
</evidence>
<evidence type="ECO:0000313" key="1">
    <source>
        <dbReference type="EMBL" id="KAF2475803.1"/>
    </source>
</evidence>
<accession>A0ACB6R909</accession>
<reference evidence="1" key="1">
    <citation type="journal article" date="2020" name="Stud. Mycol.">
        <title>101 Dothideomycetes genomes: a test case for predicting lifestyles and emergence of pathogens.</title>
        <authorList>
            <person name="Haridas S."/>
            <person name="Albert R."/>
            <person name="Binder M."/>
            <person name="Bloem J."/>
            <person name="Labutti K."/>
            <person name="Salamov A."/>
            <person name="Andreopoulos B."/>
            <person name="Baker S."/>
            <person name="Barry K."/>
            <person name="Bills G."/>
            <person name="Bluhm B."/>
            <person name="Cannon C."/>
            <person name="Castanera R."/>
            <person name="Culley D."/>
            <person name="Daum C."/>
            <person name="Ezra D."/>
            <person name="Gonzalez J."/>
            <person name="Henrissat B."/>
            <person name="Kuo A."/>
            <person name="Liang C."/>
            <person name="Lipzen A."/>
            <person name="Lutzoni F."/>
            <person name="Magnuson J."/>
            <person name="Mondo S."/>
            <person name="Nolan M."/>
            <person name="Ohm R."/>
            <person name="Pangilinan J."/>
            <person name="Park H.-J."/>
            <person name="Ramirez L."/>
            <person name="Alfaro M."/>
            <person name="Sun H."/>
            <person name="Tritt A."/>
            <person name="Yoshinaga Y."/>
            <person name="Zwiers L.-H."/>
            <person name="Turgeon B."/>
            <person name="Goodwin S."/>
            <person name="Spatafora J."/>
            <person name="Crous P."/>
            <person name="Grigoriev I."/>
        </authorList>
    </citation>
    <scope>NUCLEOTIDE SEQUENCE</scope>
    <source>
        <strain evidence="1">ATCC 200398</strain>
    </source>
</reference>
<gene>
    <name evidence="1" type="ORF">BDR25DRAFT_350086</name>
</gene>
<comment type="caution">
    <text evidence="1">The sequence shown here is derived from an EMBL/GenBank/DDBJ whole genome shotgun (WGS) entry which is preliminary data.</text>
</comment>
<keyword evidence="2" id="KW-1185">Reference proteome</keyword>
<dbReference type="EMBL" id="MU003495">
    <property type="protein sequence ID" value="KAF2475803.1"/>
    <property type="molecule type" value="Genomic_DNA"/>
</dbReference>
<dbReference type="Proteomes" id="UP000799755">
    <property type="component" value="Unassembled WGS sequence"/>
</dbReference>
<name>A0ACB6R909_9PLEO</name>
<organism evidence="1 2">
    <name type="scientific">Lindgomyces ingoldianus</name>
    <dbReference type="NCBI Taxonomy" id="673940"/>
    <lineage>
        <taxon>Eukaryota</taxon>
        <taxon>Fungi</taxon>
        <taxon>Dikarya</taxon>
        <taxon>Ascomycota</taxon>
        <taxon>Pezizomycotina</taxon>
        <taxon>Dothideomycetes</taxon>
        <taxon>Pleosporomycetidae</taxon>
        <taxon>Pleosporales</taxon>
        <taxon>Lindgomycetaceae</taxon>
        <taxon>Lindgomyces</taxon>
    </lineage>
</organism>